<organism evidence="2 3">
    <name type="scientific">Ralstonia solanacearum (strain UW551)</name>
    <dbReference type="NCBI Taxonomy" id="342110"/>
    <lineage>
        <taxon>Bacteria</taxon>
        <taxon>Pseudomonadati</taxon>
        <taxon>Pseudomonadota</taxon>
        <taxon>Betaproteobacteria</taxon>
        <taxon>Burkholderiales</taxon>
        <taxon>Burkholderiaceae</taxon>
        <taxon>Ralstonia</taxon>
        <taxon>Ralstonia solanacearum species complex</taxon>
    </lineage>
</organism>
<name>A0AB33VB03_RALSU</name>
<dbReference type="InterPro" id="IPR009288">
    <property type="entry name" value="AIG2-like_dom"/>
</dbReference>
<dbReference type="SUPFAM" id="SSF110857">
    <property type="entry name" value="Gamma-glutamyl cyclotransferase-like"/>
    <property type="match status" value="1"/>
</dbReference>
<sequence>MTEADHVFVFVFVYGTLRAGEANDLCLAASRRGIAEPKLIGHAMLHGRLYDFGAYPGLVPDPTGTAVRGDVYRIDPGLVPVLDEIEAVYPGGDALFLRETHTVMLGSEPLDCIVYPVDAAQTAGRHVITSGDWVAYRQAREQPARAGGAPGPG</sequence>
<evidence type="ECO:0000313" key="3">
    <source>
        <dbReference type="Proteomes" id="UP000005933"/>
    </source>
</evidence>
<feature type="domain" description="Gamma-glutamylcyclotransferase AIG2-like" evidence="1">
    <location>
        <begin position="11"/>
        <end position="134"/>
    </location>
</feature>
<evidence type="ECO:0000313" key="2">
    <source>
        <dbReference type="EMBL" id="EAP71933.1"/>
    </source>
</evidence>
<dbReference type="InterPro" id="IPR036568">
    <property type="entry name" value="GGCT-like_sf"/>
</dbReference>
<dbReference type="Proteomes" id="UP000005933">
    <property type="component" value="Unassembled WGS sequence"/>
</dbReference>
<evidence type="ECO:0000259" key="1">
    <source>
        <dbReference type="Pfam" id="PF06094"/>
    </source>
</evidence>
<dbReference type="EMBL" id="AAKL01000039">
    <property type="protein sequence ID" value="EAP71933.1"/>
    <property type="molecule type" value="Genomic_DNA"/>
</dbReference>
<accession>A0AB33VB03</accession>
<protein>
    <submittedName>
        <fullName evidence="2">Butirosin biosynthesis protein BtrG</fullName>
    </submittedName>
</protein>
<comment type="caution">
    <text evidence="2">The sequence shown here is derived from an EMBL/GenBank/DDBJ whole genome shotgun (WGS) entry which is preliminary data.</text>
</comment>
<dbReference type="RefSeq" id="WP_003264618.1">
    <property type="nucleotide sequence ID" value="NZ_AAKL01000039.1"/>
</dbReference>
<dbReference type="Pfam" id="PF06094">
    <property type="entry name" value="GGACT"/>
    <property type="match status" value="1"/>
</dbReference>
<dbReference type="CDD" id="cd06661">
    <property type="entry name" value="GGCT_like"/>
    <property type="match status" value="1"/>
</dbReference>
<gene>
    <name evidence="2" type="ORF">RRSL_01560</name>
</gene>
<reference evidence="2 3" key="1">
    <citation type="journal article" date="2006" name="Mol. Plant Microbe Interact.">
        <title>Identification of open reading frames unique to a select agent: Ralstonia solanacearum race 3 biovar 2.</title>
        <authorList>
            <person name="Gabriel D.W."/>
            <person name="Allen C."/>
            <person name="Schell M."/>
            <person name="Denny T.P."/>
            <person name="Greenberg J.T."/>
            <person name="Duan Y.P."/>
            <person name="Flores-Cruz Z."/>
            <person name="Huang Q."/>
            <person name="Clifford J.M."/>
            <person name="Presting G."/>
            <person name="Gonzalez E.T."/>
            <person name="Reddy J."/>
            <person name="Elphinstone J."/>
            <person name="Swanson J."/>
            <person name="Yao J."/>
            <person name="Mulholland V."/>
            <person name="Liu L."/>
            <person name="Farmerie W."/>
            <person name="Patnaikuni M."/>
            <person name="Balogh B."/>
            <person name="Norman D."/>
            <person name="Alvarez A."/>
            <person name="Castillo J.A."/>
            <person name="Jones J."/>
            <person name="Saddler G."/>
            <person name="Walunas T."/>
            <person name="Zhukov A."/>
            <person name="Mikhailova N."/>
        </authorList>
    </citation>
    <scope>NUCLEOTIDE SEQUENCE [LARGE SCALE GENOMIC DNA]</scope>
    <source>
        <strain evidence="2 3">UW551</strain>
    </source>
</reference>
<dbReference type="Gene3D" id="3.10.490.10">
    <property type="entry name" value="Gamma-glutamyl cyclotransferase-like"/>
    <property type="match status" value="1"/>
</dbReference>
<dbReference type="AlphaFoldDB" id="A0AB33VB03"/>
<proteinExistence type="predicted"/>
<dbReference type="InterPro" id="IPR013024">
    <property type="entry name" value="GGCT-like"/>
</dbReference>